<dbReference type="EMBL" id="PFMR01000338">
    <property type="protein sequence ID" value="PIZ14535.1"/>
    <property type="molecule type" value="Genomic_DNA"/>
</dbReference>
<evidence type="ECO:0008006" key="3">
    <source>
        <dbReference type="Google" id="ProtNLM"/>
    </source>
</evidence>
<sequence>MISKRIYMGNFKKHLALAKEKLQATVTAYQNKQHTVVGDLATKVVEQLVEAEAAKKNQHFGTHKERHEYCNKNFPPEINESMRKVWFAYGDLGYDGVNGKRARTVMENLKSVVTFFKERLDEKIEPEINI</sequence>
<name>A0A2M7S4N6_9BACT</name>
<evidence type="ECO:0000313" key="2">
    <source>
        <dbReference type="Proteomes" id="UP000229307"/>
    </source>
</evidence>
<dbReference type="Proteomes" id="UP000229307">
    <property type="component" value="Unassembled WGS sequence"/>
</dbReference>
<reference evidence="2" key="1">
    <citation type="submission" date="2017-09" db="EMBL/GenBank/DDBJ databases">
        <title>Depth-based differentiation of microbial function through sediment-hosted aquifers and enrichment of novel symbionts in the deep terrestrial subsurface.</title>
        <authorList>
            <person name="Probst A.J."/>
            <person name="Ladd B."/>
            <person name="Jarett J.K."/>
            <person name="Geller-Mcgrath D.E."/>
            <person name="Sieber C.M.K."/>
            <person name="Emerson J.B."/>
            <person name="Anantharaman K."/>
            <person name="Thomas B.C."/>
            <person name="Malmstrom R."/>
            <person name="Stieglmeier M."/>
            <person name="Klingl A."/>
            <person name="Woyke T."/>
            <person name="Ryan C.M."/>
            <person name="Banfield J.F."/>
        </authorList>
    </citation>
    <scope>NUCLEOTIDE SEQUENCE [LARGE SCALE GENOMIC DNA]</scope>
</reference>
<organism evidence="1 2">
    <name type="scientific">Candidatus Desantisbacteria bacterium CG_4_10_14_0_8_um_filter_48_22</name>
    <dbReference type="NCBI Taxonomy" id="1974543"/>
    <lineage>
        <taxon>Bacteria</taxon>
        <taxon>Candidatus Desantisiibacteriota</taxon>
    </lineage>
</organism>
<comment type="caution">
    <text evidence="1">The sequence shown here is derived from an EMBL/GenBank/DDBJ whole genome shotgun (WGS) entry which is preliminary data.</text>
</comment>
<gene>
    <name evidence="1" type="ORF">COY52_12175</name>
</gene>
<evidence type="ECO:0000313" key="1">
    <source>
        <dbReference type="EMBL" id="PIZ14535.1"/>
    </source>
</evidence>
<dbReference type="AlphaFoldDB" id="A0A2M7S4N6"/>
<proteinExistence type="predicted"/>
<accession>A0A2M7S4N6</accession>
<protein>
    <recommendedName>
        <fullName evidence="3">DUF5618 domain-containing protein</fullName>
    </recommendedName>
</protein>